<dbReference type="HAMAP" id="MF_02071">
    <property type="entry name" value="RlpA"/>
    <property type="match status" value="1"/>
</dbReference>
<organism evidence="6 7">
    <name type="scientific">Scytonema hofmannii FACHB-248</name>
    <dbReference type="NCBI Taxonomy" id="1842502"/>
    <lineage>
        <taxon>Bacteria</taxon>
        <taxon>Bacillati</taxon>
        <taxon>Cyanobacteriota</taxon>
        <taxon>Cyanophyceae</taxon>
        <taxon>Nostocales</taxon>
        <taxon>Scytonemataceae</taxon>
        <taxon>Scytonema</taxon>
    </lineage>
</organism>
<comment type="similarity">
    <text evidence="3 4">Belongs to the RlpA family.</text>
</comment>
<dbReference type="SUPFAM" id="SSF50685">
    <property type="entry name" value="Barwin-like endoglucanases"/>
    <property type="match status" value="1"/>
</dbReference>
<dbReference type="EMBL" id="JACJTA010000076">
    <property type="protein sequence ID" value="MBD2607886.1"/>
    <property type="molecule type" value="Genomic_DNA"/>
</dbReference>
<dbReference type="InterPro" id="IPR036908">
    <property type="entry name" value="RlpA-like_sf"/>
</dbReference>
<dbReference type="PANTHER" id="PTHR34183:SF8">
    <property type="entry name" value="ENDOLYTIC PEPTIDOGLYCAN TRANSGLYCOSYLASE RLPA-RELATED"/>
    <property type="match status" value="1"/>
</dbReference>
<dbReference type="RefSeq" id="WP_029632931.1">
    <property type="nucleotide sequence ID" value="NZ_JACJTA010000076.1"/>
</dbReference>
<dbReference type="Proteomes" id="UP000660380">
    <property type="component" value="Unassembled WGS sequence"/>
</dbReference>
<proteinExistence type="inferred from homology"/>
<protein>
    <recommendedName>
        <fullName evidence="3">Probable endolytic peptidoglycan transglycosylase RlpA</fullName>
        <ecNumber evidence="3">4.2.2.-</ecNumber>
    </recommendedName>
</protein>
<evidence type="ECO:0000256" key="3">
    <source>
        <dbReference type="HAMAP-Rule" id="MF_02071"/>
    </source>
</evidence>
<evidence type="ECO:0000313" key="6">
    <source>
        <dbReference type="EMBL" id="MBD2607886.1"/>
    </source>
</evidence>
<dbReference type="NCBIfam" id="TIGR00413">
    <property type="entry name" value="rlpA"/>
    <property type="match status" value="1"/>
</dbReference>
<dbReference type="InterPro" id="IPR009009">
    <property type="entry name" value="RlpA-like_DPBB"/>
</dbReference>
<dbReference type="InterPro" id="IPR034718">
    <property type="entry name" value="RlpA"/>
</dbReference>
<evidence type="ECO:0000313" key="7">
    <source>
        <dbReference type="Proteomes" id="UP000660380"/>
    </source>
</evidence>
<dbReference type="EC" id="4.2.2.-" evidence="3"/>
<dbReference type="Gene3D" id="2.40.40.10">
    <property type="entry name" value="RlpA-like domain"/>
    <property type="match status" value="1"/>
</dbReference>
<comment type="caution">
    <text evidence="6">The sequence shown here is derived from an EMBL/GenBank/DDBJ whole genome shotgun (WGS) entry which is preliminary data.</text>
</comment>
<reference evidence="6 7" key="1">
    <citation type="journal article" date="2020" name="ISME J.">
        <title>Comparative genomics reveals insights into cyanobacterial evolution and habitat adaptation.</title>
        <authorList>
            <person name="Chen M.Y."/>
            <person name="Teng W.K."/>
            <person name="Zhao L."/>
            <person name="Hu C.X."/>
            <person name="Zhou Y.K."/>
            <person name="Han B.P."/>
            <person name="Song L.R."/>
            <person name="Shu W.S."/>
        </authorList>
    </citation>
    <scope>NUCLEOTIDE SEQUENCE [LARGE SCALE GENOMIC DNA]</scope>
    <source>
        <strain evidence="6 7">FACHB-248</strain>
    </source>
</reference>
<name>A0ABR8GWI4_9CYAN</name>
<keyword evidence="1 3" id="KW-0456">Lyase</keyword>
<gene>
    <name evidence="3" type="primary">rlpA</name>
    <name evidence="6" type="ORF">H6G81_26045</name>
</gene>
<dbReference type="PANTHER" id="PTHR34183">
    <property type="entry name" value="ENDOLYTIC PEPTIDOGLYCAN TRANSGLYCOSYLASE RLPA"/>
    <property type="match status" value="1"/>
</dbReference>
<evidence type="ECO:0000259" key="5">
    <source>
        <dbReference type="Pfam" id="PF03330"/>
    </source>
</evidence>
<dbReference type="Pfam" id="PF03330">
    <property type="entry name" value="DPBB_1"/>
    <property type="match status" value="1"/>
</dbReference>
<comment type="function">
    <text evidence="3">Lytic transglycosylase with a strong preference for naked glycan strands that lack stem peptides.</text>
</comment>
<dbReference type="InterPro" id="IPR012997">
    <property type="entry name" value="RplA"/>
</dbReference>
<dbReference type="CDD" id="cd22268">
    <property type="entry name" value="DPBB_RlpA-like"/>
    <property type="match status" value="1"/>
</dbReference>
<feature type="domain" description="RlpA-like protein double-psi beta-barrel" evidence="5">
    <location>
        <begin position="279"/>
        <end position="367"/>
    </location>
</feature>
<sequence>MNQRHLWTIVTLFMTVLGIPSIGRSQTVKKTDIASQKTPSADVVKVGEYQSSAGNLTSDAVITEIHPHILGGRQAATLFIRKIPVLTFVSSTPVKSEESKVDVKVGVTGGDTQSTQSNNSVADSFVKVASVGTITNVSNQTNIGDDDPVQRAGVVAARINQLSRENVDASQIIVSWKAISESTTNQAQNKSASADQDKRDRYIIKVNNQELVEINSQTRSPDTTNDLAQDALQTTNRLRRLLGNASPLNQILNLPARLPVSIPKLPSEINIGPVKVSFKGVASYYGYDGSGNRTASGQRFNPEGLTAAHRHLPFGTKVRVTNTRNGRSVVVRINDRGPFIRGRVIDLSVAAARILGMMGSGVAPVRIEVLGR</sequence>
<evidence type="ECO:0000256" key="2">
    <source>
        <dbReference type="ARBA" id="ARBA00023316"/>
    </source>
</evidence>
<keyword evidence="2 3" id="KW-0961">Cell wall biogenesis/degradation</keyword>
<evidence type="ECO:0000256" key="1">
    <source>
        <dbReference type="ARBA" id="ARBA00023239"/>
    </source>
</evidence>
<evidence type="ECO:0000256" key="4">
    <source>
        <dbReference type="RuleBase" id="RU003495"/>
    </source>
</evidence>
<keyword evidence="7" id="KW-1185">Reference proteome</keyword>
<accession>A0ABR8GWI4</accession>